<organism evidence="4 5">
    <name type="scientific">Hymenobacter endophyticus</name>
    <dbReference type="NCBI Taxonomy" id="3076335"/>
    <lineage>
        <taxon>Bacteria</taxon>
        <taxon>Pseudomonadati</taxon>
        <taxon>Bacteroidota</taxon>
        <taxon>Cytophagia</taxon>
        <taxon>Cytophagales</taxon>
        <taxon>Hymenobacteraceae</taxon>
        <taxon>Hymenobacter</taxon>
    </lineage>
</organism>
<feature type="domain" description="LysM" evidence="3">
    <location>
        <begin position="217"/>
        <end position="260"/>
    </location>
</feature>
<dbReference type="Pfam" id="PF01476">
    <property type="entry name" value="LysM"/>
    <property type="match status" value="1"/>
</dbReference>
<name>A0ABU3TKJ8_9BACT</name>
<evidence type="ECO:0000256" key="2">
    <source>
        <dbReference type="SAM" id="SignalP"/>
    </source>
</evidence>
<proteinExistence type="predicted"/>
<dbReference type="EMBL" id="JAWDJT010000011">
    <property type="protein sequence ID" value="MDU0371891.1"/>
    <property type="molecule type" value="Genomic_DNA"/>
</dbReference>
<feature type="region of interest" description="Disordered" evidence="1">
    <location>
        <begin position="194"/>
        <end position="216"/>
    </location>
</feature>
<dbReference type="SMART" id="SM00257">
    <property type="entry name" value="LysM"/>
    <property type="match status" value="1"/>
</dbReference>
<dbReference type="InterPro" id="IPR036779">
    <property type="entry name" value="LysM_dom_sf"/>
</dbReference>
<protein>
    <submittedName>
        <fullName evidence="4">LysM peptidoglycan-binding domain-containing protein</fullName>
    </submittedName>
</protein>
<evidence type="ECO:0000256" key="1">
    <source>
        <dbReference type="SAM" id="MobiDB-lite"/>
    </source>
</evidence>
<sequence length="264" mass="28281">MRFHFTSALLLTAGSLASFSTQAQQVAPPAPQHTTTRPVLSNDSVRVMSGLVETSVRRLRAIYFEPNDTKATQLIDAALVDIPVLNQRLSHYTASLPREQQQLLAQRLRQQPWQVELNTLLRSPQYAGFDARAAKNPALQEAAERLHASGFMGTAKPVAAKAPAAAPMGTISIPTAPAVTKSKAQPAANSLMPAAKPGAAPVTKSATPADKVGFPGQHHTVQKGETLFSIAKQYKTTPAQLQQWNDKAEPSVKIGEVLVVEAGR</sequence>
<dbReference type="PROSITE" id="PS51782">
    <property type="entry name" value="LYSM"/>
    <property type="match status" value="1"/>
</dbReference>
<dbReference type="InterPro" id="IPR018392">
    <property type="entry name" value="LysM"/>
</dbReference>
<dbReference type="Proteomes" id="UP001250698">
    <property type="component" value="Unassembled WGS sequence"/>
</dbReference>
<dbReference type="RefSeq" id="WP_315999349.1">
    <property type="nucleotide sequence ID" value="NZ_JAWDJT010000011.1"/>
</dbReference>
<reference evidence="4 5" key="1">
    <citation type="submission" date="2023-10" db="EMBL/GenBank/DDBJ databases">
        <title>Hymenobacter endophyticus sp. nov., an isolate from the leaf tissues of wheat.</title>
        <authorList>
            <person name="Dai Y."/>
        </authorList>
    </citation>
    <scope>NUCLEOTIDE SEQUENCE [LARGE SCALE GENOMIC DNA]</scope>
    <source>
        <strain evidence="4 5">ZK17L-C2</strain>
    </source>
</reference>
<accession>A0ABU3TKJ8</accession>
<dbReference type="SUPFAM" id="SSF54106">
    <property type="entry name" value="LysM domain"/>
    <property type="match status" value="1"/>
</dbReference>
<dbReference type="Gene3D" id="3.10.350.10">
    <property type="entry name" value="LysM domain"/>
    <property type="match status" value="1"/>
</dbReference>
<gene>
    <name evidence="4" type="ORF">ROI90_15920</name>
</gene>
<comment type="caution">
    <text evidence="4">The sequence shown here is derived from an EMBL/GenBank/DDBJ whole genome shotgun (WGS) entry which is preliminary data.</text>
</comment>
<keyword evidence="5" id="KW-1185">Reference proteome</keyword>
<evidence type="ECO:0000313" key="4">
    <source>
        <dbReference type="EMBL" id="MDU0371891.1"/>
    </source>
</evidence>
<dbReference type="CDD" id="cd00118">
    <property type="entry name" value="LysM"/>
    <property type="match status" value="1"/>
</dbReference>
<evidence type="ECO:0000313" key="5">
    <source>
        <dbReference type="Proteomes" id="UP001250698"/>
    </source>
</evidence>
<feature type="chain" id="PRO_5046315226" evidence="2">
    <location>
        <begin position="24"/>
        <end position="264"/>
    </location>
</feature>
<evidence type="ECO:0000259" key="3">
    <source>
        <dbReference type="PROSITE" id="PS51782"/>
    </source>
</evidence>
<feature type="signal peptide" evidence="2">
    <location>
        <begin position="1"/>
        <end position="23"/>
    </location>
</feature>
<keyword evidence="2" id="KW-0732">Signal</keyword>